<accession>A0ABT6HT19</accession>
<name>A0ABT6HT19_9ACTN</name>
<dbReference type="Pfam" id="PF02254">
    <property type="entry name" value="TrkA_N"/>
    <property type="match status" value="1"/>
</dbReference>
<keyword evidence="2" id="KW-0472">Membrane</keyword>
<evidence type="ECO:0000256" key="1">
    <source>
        <dbReference type="SAM" id="MobiDB-lite"/>
    </source>
</evidence>
<keyword evidence="2" id="KW-0812">Transmembrane</keyword>
<feature type="transmembrane region" description="Helical" evidence="2">
    <location>
        <begin position="223"/>
        <end position="246"/>
    </location>
</feature>
<dbReference type="SUPFAM" id="SSF51735">
    <property type="entry name" value="NAD(P)-binding Rossmann-fold domains"/>
    <property type="match status" value="1"/>
</dbReference>
<feature type="region of interest" description="Disordered" evidence="1">
    <location>
        <begin position="1"/>
        <end position="26"/>
    </location>
</feature>
<organism evidence="4 5">
    <name type="scientific">Streptomyces chengmaiensis</name>
    <dbReference type="NCBI Taxonomy" id="3040919"/>
    <lineage>
        <taxon>Bacteria</taxon>
        <taxon>Bacillati</taxon>
        <taxon>Actinomycetota</taxon>
        <taxon>Actinomycetes</taxon>
        <taxon>Kitasatosporales</taxon>
        <taxon>Streptomycetaceae</taxon>
        <taxon>Streptomyces</taxon>
    </lineage>
</organism>
<dbReference type="RefSeq" id="WP_279930806.1">
    <property type="nucleotide sequence ID" value="NZ_JARWBG010000033.1"/>
</dbReference>
<reference evidence="4 5" key="1">
    <citation type="submission" date="2023-04" db="EMBL/GenBank/DDBJ databases">
        <title>Streptomyces chengmaiensis sp. nov. isolated from the stem of mangrove plant in Hainan.</title>
        <authorList>
            <person name="Huang X."/>
            <person name="Zhou S."/>
            <person name="Chu X."/>
            <person name="Xie Y."/>
            <person name="Lin Y."/>
        </authorList>
    </citation>
    <scope>NUCLEOTIDE SEQUENCE [LARGE SCALE GENOMIC DNA]</scope>
    <source>
        <strain evidence="4 5">HNM0663</strain>
    </source>
</reference>
<keyword evidence="2" id="KW-1133">Transmembrane helix</keyword>
<dbReference type="InterPro" id="IPR050721">
    <property type="entry name" value="Trk_Ktr_HKT_K-transport"/>
</dbReference>
<dbReference type="EMBL" id="JARWBG010000033">
    <property type="protein sequence ID" value="MDH2391867.1"/>
    <property type="molecule type" value="Genomic_DNA"/>
</dbReference>
<feature type="compositionally biased region" description="Pro residues" evidence="1">
    <location>
        <begin position="1"/>
        <end position="10"/>
    </location>
</feature>
<keyword evidence="5" id="KW-1185">Reference proteome</keyword>
<protein>
    <submittedName>
        <fullName evidence="4">NAD-binding protein</fullName>
    </submittedName>
</protein>
<evidence type="ECO:0000313" key="5">
    <source>
        <dbReference type="Proteomes" id="UP001223144"/>
    </source>
</evidence>
<feature type="region of interest" description="Disordered" evidence="1">
    <location>
        <begin position="157"/>
        <end position="188"/>
    </location>
</feature>
<dbReference type="Gene3D" id="3.40.50.720">
    <property type="entry name" value="NAD(P)-binding Rossmann-like Domain"/>
    <property type="match status" value="1"/>
</dbReference>
<evidence type="ECO:0000256" key="2">
    <source>
        <dbReference type="SAM" id="Phobius"/>
    </source>
</evidence>
<dbReference type="PANTHER" id="PTHR43833:SF11">
    <property type="entry name" value="VOLTAGE-GATED POTASSIUM CHANNEL KCH"/>
    <property type="match status" value="1"/>
</dbReference>
<evidence type="ECO:0000313" key="4">
    <source>
        <dbReference type="EMBL" id="MDH2391867.1"/>
    </source>
</evidence>
<feature type="transmembrane region" description="Helical" evidence="2">
    <location>
        <begin position="276"/>
        <end position="300"/>
    </location>
</feature>
<dbReference type="InterPro" id="IPR036291">
    <property type="entry name" value="NAD(P)-bd_dom_sf"/>
</dbReference>
<evidence type="ECO:0000259" key="3">
    <source>
        <dbReference type="Pfam" id="PF02254"/>
    </source>
</evidence>
<dbReference type="InterPro" id="IPR003148">
    <property type="entry name" value="RCK_N"/>
</dbReference>
<dbReference type="PANTHER" id="PTHR43833">
    <property type="entry name" value="POTASSIUM CHANNEL PROTEIN 2-RELATED-RELATED"/>
    <property type="match status" value="1"/>
</dbReference>
<feature type="domain" description="RCK N-terminal" evidence="3">
    <location>
        <begin position="323"/>
        <end position="425"/>
    </location>
</feature>
<proteinExistence type="predicted"/>
<dbReference type="Proteomes" id="UP001223144">
    <property type="component" value="Unassembled WGS sequence"/>
</dbReference>
<sequence>MLVPEPPVPEPWGADPRAAGPGNGPTRGRLLLVGDDELTAAVADYATAWGARVGRLSAPSADALGAALEPDVDVVVVVSREDIQALRYALLVEHARPGIRLLVTLFDRTVAGEVVRSVPNCTVIGMTDALVPALLGPCVADRLVTLCRTPDGNRLGVTSAPDGAPEGTLDCAPGGAEEGEEGADGIPGGLRVESSPEVRIGAVRRLWHRVHAQVRPLDGSTNALLVGLAGLVLVFLLDTVLGALVLGEPLVAAAWHSAMVLTTVDAGGADGHAPTWYLTLSTVSLLCVLGFSALFTAGLVDRMTSGRLTGLVGARVVPRRGHVIVVGLGQVGLRLCLELQRLGIGVVAVERDPRAACVPVAKSLGIPVMFGRAGDRFLLRKLALPRARAIVAATSDVLENIAVAVAARAVAPDQRIVLRAGGDEDVTSESRYLFRIGTVCDTHRVGGSYIAAMAMGLAPLATFAVDARIYVLHPDGRVHEAGRCARMCTPGPLAPSAVAASAPAVAD</sequence>
<comment type="caution">
    <text evidence="4">The sequence shown here is derived from an EMBL/GenBank/DDBJ whole genome shotgun (WGS) entry which is preliminary data.</text>
</comment>
<gene>
    <name evidence="4" type="ORF">QCN29_24420</name>
</gene>